<name>A0A835CDF7_9FABA</name>
<protein>
    <submittedName>
        <fullName evidence="1">Uncharacterized protein</fullName>
    </submittedName>
</protein>
<evidence type="ECO:0000313" key="1">
    <source>
        <dbReference type="EMBL" id="KAF7838781.1"/>
    </source>
</evidence>
<proteinExistence type="predicted"/>
<evidence type="ECO:0000313" key="2">
    <source>
        <dbReference type="Proteomes" id="UP000634136"/>
    </source>
</evidence>
<accession>A0A835CDF7</accession>
<dbReference type="Proteomes" id="UP000634136">
    <property type="component" value="Unassembled WGS sequence"/>
</dbReference>
<reference evidence="1" key="1">
    <citation type="submission" date="2020-09" db="EMBL/GenBank/DDBJ databases">
        <title>Genome-Enabled Discovery of Anthraquinone Biosynthesis in Senna tora.</title>
        <authorList>
            <person name="Kang S.-H."/>
            <person name="Pandey R.P."/>
            <person name="Lee C.-M."/>
            <person name="Sim J.-S."/>
            <person name="Jeong J.-T."/>
            <person name="Choi B.-S."/>
            <person name="Jung M."/>
            <person name="Ginzburg D."/>
            <person name="Zhao K."/>
            <person name="Won S.Y."/>
            <person name="Oh T.-J."/>
            <person name="Yu Y."/>
            <person name="Kim N.-H."/>
            <person name="Lee O.R."/>
            <person name="Lee T.-H."/>
            <person name="Bashyal P."/>
            <person name="Kim T.-S."/>
            <person name="Lee W.-H."/>
            <person name="Kawkins C."/>
            <person name="Kim C.-K."/>
            <person name="Kim J.S."/>
            <person name="Ahn B.O."/>
            <person name="Rhee S.Y."/>
            <person name="Sohng J.K."/>
        </authorList>
    </citation>
    <scope>NUCLEOTIDE SEQUENCE</scope>
    <source>
        <tissue evidence="1">Leaf</tissue>
    </source>
</reference>
<comment type="caution">
    <text evidence="1">The sequence shown here is derived from an EMBL/GenBank/DDBJ whole genome shotgun (WGS) entry which is preliminary data.</text>
</comment>
<sequence>MELSHYWVLVISDGLIDPFKQSSPKSAQVSGCNELEDWIRGLKIENLTLPSSGSKSVGLAITLVDRRRLTQPRTFRPPPGNAPQSIDLRESLAVKTGLSGSNNQEGATVAGSTLHHHETCSVEDNEACSVPFTWLTTGILFSLNGRWHESLSLLLHQRRGWYIYDLSFHSALIDGLSQLLFKFYPLEMVAFGCWTGCL</sequence>
<organism evidence="1 2">
    <name type="scientific">Senna tora</name>
    <dbReference type="NCBI Taxonomy" id="362788"/>
    <lineage>
        <taxon>Eukaryota</taxon>
        <taxon>Viridiplantae</taxon>
        <taxon>Streptophyta</taxon>
        <taxon>Embryophyta</taxon>
        <taxon>Tracheophyta</taxon>
        <taxon>Spermatophyta</taxon>
        <taxon>Magnoliopsida</taxon>
        <taxon>eudicotyledons</taxon>
        <taxon>Gunneridae</taxon>
        <taxon>Pentapetalae</taxon>
        <taxon>rosids</taxon>
        <taxon>fabids</taxon>
        <taxon>Fabales</taxon>
        <taxon>Fabaceae</taxon>
        <taxon>Caesalpinioideae</taxon>
        <taxon>Cassia clade</taxon>
        <taxon>Senna</taxon>
    </lineage>
</organism>
<dbReference type="AlphaFoldDB" id="A0A835CDF7"/>
<gene>
    <name evidence="1" type="ORF">G2W53_007263</name>
</gene>
<dbReference type="EMBL" id="JAAIUW010000003">
    <property type="protein sequence ID" value="KAF7838781.1"/>
    <property type="molecule type" value="Genomic_DNA"/>
</dbReference>
<keyword evidence="2" id="KW-1185">Reference proteome</keyword>